<proteinExistence type="predicted"/>
<name>A0A0C9WFM9_9AGAM</name>
<dbReference type="Proteomes" id="UP000053820">
    <property type="component" value="Unassembled WGS sequence"/>
</dbReference>
<organism evidence="1 2">
    <name type="scientific">Hydnomerulius pinastri MD-312</name>
    <dbReference type="NCBI Taxonomy" id="994086"/>
    <lineage>
        <taxon>Eukaryota</taxon>
        <taxon>Fungi</taxon>
        <taxon>Dikarya</taxon>
        <taxon>Basidiomycota</taxon>
        <taxon>Agaricomycotina</taxon>
        <taxon>Agaricomycetes</taxon>
        <taxon>Agaricomycetidae</taxon>
        <taxon>Boletales</taxon>
        <taxon>Boletales incertae sedis</taxon>
        <taxon>Leucogyrophana</taxon>
    </lineage>
</organism>
<protein>
    <submittedName>
        <fullName evidence="1">Unplaced genomic scaffold scaffold_13, whole genome shotgun sequence</fullName>
    </submittedName>
</protein>
<accession>A0A0C9WFM9</accession>
<dbReference type="OrthoDB" id="2306919at2759"/>
<keyword evidence="2" id="KW-1185">Reference proteome</keyword>
<gene>
    <name evidence="1" type="ORF">HYDPIDRAFT_112307</name>
</gene>
<dbReference type="HOGENOM" id="CLU_120597_0_0_1"/>
<evidence type="ECO:0000313" key="2">
    <source>
        <dbReference type="Proteomes" id="UP000053820"/>
    </source>
</evidence>
<sequence>MSSTTSELLSSPVVSTLLSRSPPAPLTAGRVWRSDLTPQINQLSAGLNVRAVLHLLNDDFEGCHNLAQTQEGNPYSDHLHCIAHRREPDYWNSKYWIARLSHPHLAELYAPDVAGASVSQAKKAAEKFVDAVQRAESSGKGVAELELRQWVEMTKLTKILIEMDGKEKRR</sequence>
<evidence type="ECO:0000313" key="1">
    <source>
        <dbReference type="EMBL" id="KIJ64322.1"/>
    </source>
</evidence>
<dbReference type="AlphaFoldDB" id="A0A0C9WFM9"/>
<dbReference type="EMBL" id="KN839847">
    <property type="protein sequence ID" value="KIJ64322.1"/>
    <property type="molecule type" value="Genomic_DNA"/>
</dbReference>
<reference evidence="1 2" key="1">
    <citation type="submission" date="2014-04" db="EMBL/GenBank/DDBJ databases">
        <title>Evolutionary Origins and Diversification of the Mycorrhizal Mutualists.</title>
        <authorList>
            <consortium name="DOE Joint Genome Institute"/>
            <consortium name="Mycorrhizal Genomics Consortium"/>
            <person name="Kohler A."/>
            <person name="Kuo A."/>
            <person name="Nagy L.G."/>
            <person name="Floudas D."/>
            <person name="Copeland A."/>
            <person name="Barry K.W."/>
            <person name="Cichocki N."/>
            <person name="Veneault-Fourrey C."/>
            <person name="LaButti K."/>
            <person name="Lindquist E.A."/>
            <person name="Lipzen A."/>
            <person name="Lundell T."/>
            <person name="Morin E."/>
            <person name="Murat C."/>
            <person name="Riley R."/>
            <person name="Ohm R."/>
            <person name="Sun H."/>
            <person name="Tunlid A."/>
            <person name="Henrissat B."/>
            <person name="Grigoriev I.V."/>
            <person name="Hibbett D.S."/>
            <person name="Martin F."/>
        </authorList>
    </citation>
    <scope>NUCLEOTIDE SEQUENCE [LARGE SCALE GENOMIC DNA]</scope>
    <source>
        <strain evidence="1 2">MD-312</strain>
    </source>
</reference>